<evidence type="ECO:0000313" key="1">
    <source>
        <dbReference type="EMBL" id="CAD8642812.1"/>
    </source>
</evidence>
<proteinExistence type="predicted"/>
<gene>
    <name evidence="1" type="ORF">CCUR1050_LOCUS20496</name>
</gene>
<organism evidence="1">
    <name type="scientific">Cryptomonas curvata</name>
    <dbReference type="NCBI Taxonomy" id="233186"/>
    <lineage>
        <taxon>Eukaryota</taxon>
        <taxon>Cryptophyceae</taxon>
        <taxon>Cryptomonadales</taxon>
        <taxon>Cryptomonadaceae</taxon>
        <taxon>Cryptomonas</taxon>
    </lineage>
</organism>
<sequence length="303" mass="32561">MPSQWIPVSLSPKNYQFVSLEQPDGKGPDISFVESSCCNSEWDASRKDGKAMVYFPTMSADGQLCIRAFDVSAEKPTTSIVMTVSLGNDSSSMLSCYGSKLSAQGIMWMCMFSANKVIGVDLATKKMSHEFSGIPCPNDLCLDSKDSNSIYVAAGLGITACSDGHCPGDKLVAALPFVGRVYLIDIAKRKSGVFLESSDFRALAGICASQGSLFISQLFETRAVTLAAAAAGGKSTKTAAVWEGNEVGDGASYFLADNISTWDDEVRRKDKKKSFLKKSLTENPEQWRAGQVEKQAAALSSRE</sequence>
<accession>A0A7S0MIW9</accession>
<dbReference type="AlphaFoldDB" id="A0A7S0MIW9"/>
<dbReference type="SUPFAM" id="SSF63825">
    <property type="entry name" value="YWTD domain"/>
    <property type="match status" value="1"/>
</dbReference>
<name>A0A7S0MIW9_9CRYP</name>
<protein>
    <submittedName>
        <fullName evidence="1">Uncharacterized protein</fullName>
    </submittedName>
</protein>
<reference evidence="1" key="1">
    <citation type="submission" date="2021-01" db="EMBL/GenBank/DDBJ databases">
        <authorList>
            <person name="Corre E."/>
            <person name="Pelletier E."/>
            <person name="Niang G."/>
            <person name="Scheremetjew M."/>
            <person name="Finn R."/>
            <person name="Kale V."/>
            <person name="Holt S."/>
            <person name="Cochrane G."/>
            <person name="Meng A."/>
            <person name="Brown T."/>
            <person name="Cohen L."/>
        </authorList>
    </citation>
    <scope>NUCLEOTIDE SEQUENCE</scope>
    <source>
        <strain evidence="1">CCAP979/52</strain>
    </source>
</reference>
<dbReference type="EMBL" id="HBEZ01037274">
    <property type="protein sequence ID" value="CAD8642812.1"/>
    <property type="molecule type" value="Transcribed_RNA"/>
</dbReference>